<sequence length="102" mass="11284">MEKPKHHIFVCCSFRVGGDPKGKCIKQDSAELIGYLESELPDRGLSDVLVTSAGCMKMCDHSPVMVVYPEGWWYAGVESEDAVDEILDALEDGRPASKYLMT</sequence>
<evidence type="ECO:0000313" key="1">
    <source>
        <dbReference type="EMBL" id="AFM28071.1"/>
    </source>
</evidence>
<dbReference type="STRING" id="706587.Desti_5489"/>
<evidence type="ECO:0000313" key="2">
    <source>
        <dbReference type="Proteomes" id="UP000006055"/>
    </source>
</evidence>
<dbReference type="PATRIC" id="fig|706587.4.peg.6182"/>
<dbReference type="RefSeq" id="WP_014813170.1">
    <property type="nucleotide sequence ID" value="NC_018025.1"/>
</dbReference>
<dbReference type="KEGG" id="dti:Desti_5489"/>
<gene>
    <name evidence="1" type="ordered locus">Desti_5489</name>
</gene>
<organism evidence="1 2">
    <name type="scientific">Desulfomonile tiedjei (strain ATCC 49306 / DSM 6799 / DCB-1)</name>
    <dbReference type="NCBI Taxonomy" id="706587"/>
    <lineage>
        <taxon>Bacteria</taxon>
        <taxon>Pseudomonadati</taxon>
        <taxon>Thermodesulfobacteriota</taxon>
        <taxon>Desulfomonilia</taxon>
        <taxon>Desulfomonilales</taxon>
        <taxon>Desulfomonilaceae</taxon>
        <taxon>Desulfomonile</taxon>
    </lineage>
</organism>
<dbReference type="InterPro" id="IPR036249">
    <property type="entry name" value="Thioredoxin-like_sf"/>
</dbReference>
<dbReference type="AlphaFoldDB" id="I4CET0"/>
<dbReference type="SUPFAM" id="SSF52833">
    <property type="entry name" value="Thioredoxin-like"/>
    <property type="match status" value="1"/>
</dbReference>
<protein>
    <submittedName>
        <fullName evidence="1">Ferredoxin</fullName>
    </submittedName>
</protein>
<dbReference type="OrthoDB" id="9800597at2"/>
<dbReference type="Proteomes" id="UP000006055">
    <property type="component" value="Chromosome"/>
</dbReference>
<dbReference type="HOGENOM" id="CLU_126515_1_0_7"/>
<keyword evidence="2" id="KW-1185">Reference proteome</keyword>
<accession>I4CET0</accession>
<dbReference type="CDD" id="cd02980">
    <property type="entry name" value="TRX_Fd_family"/>
    <property type="match status" value="1"/>
</dbReference>
<proteinExistence type="predicted"/>
<dbReference type="EMBL" id="CP003360">
    <property type="protein sequence ID" value="AFM28071.1"/>
    <property type="molecule type" value="Genomic_DNA"/>
</dbReference>
<reference evidence="2" key="1">
    <citation type="submission" date="2012-06" db="EMBL/GenBank/DDBJ databases">
        <title>Complete sequence of chromosome of Desulfomonile tiedjei DSM 6799.</title>
        <authorList>
            <person name="Lucas S."/>
            <person name="Copeland A."/>
            <person name="Lapidus A."/>
            <person name="Glavina del Rio T."/>
            <person name="Dalin E."/>
            <person name="Tice H."/>
            <person name="Bruce D."/>
            <person name="Goodwin L."/>
            <person name="Pitluck S."/>
            <person name="Peters L."/>
            <person name="Ovchinnikova G."/>
            <person name="Zeytun A."/>
            <person name="Lu M."/>
            <person name="Kyrpides N."/>
            <person name="Mavromatis K."/>
            <person name="Ivanova N."/>
            <person name="Brettin T."/>
            <person name="Detter J.C."/>
            <person name="Han C."/>
            <person name="Larimer F."/>
            <person name="Land M."/>
            <person name="Hauser L."/>
            <person name="Markowitz V."/>
            <person name="Cheng J.-F."/>
            <person name="Hugenholtz P."/>
            <person name="Woyke T."/>
            <person name="Wu D."/>
            <person name="Spring S."/>
            <person name="Schroeder M."/>
            <person name="Brambilla E."/>
            <person name="Klenk H.-P."/>
            <person name="Eisen J.A."/>
        </authorList>
    </citation>
    <scope>NUCLEOTIDE SEQUENCE [LARGE SCALE GENOMIC DNA]</scope>
    <source>
        <strain evidence="2">ATCC 49306 / DSM 6799 / DCB-1</strain>
    </source>
</reference>
<dbReference type="eggNOG" id="COG3411">
    <property type="taxonomic scope" value="Bacteria"/>
</dbReference>
<name>I4CET0_DESTA</name>
<dbReference type="Gene3D" id="3.40.30.10">
    <property type="entry name" value="Glutaredoxin"/>
    <property type="match status" value="1"/>
</dbReference>